<dbReference type="EMBL" id="CP119063">
    <property type="protein sequence ID" value="WEL37988.1"/>
    <property type="molecule type" value="Genomic_DNA"/>
</dbReference>
<dbReference type="OrthoDB" id="2186354at2759"/>
<feature type="signal peptide" evidence="1">
    <location>
        <begin position="1"/>
        <end position="22"/>
    </location>
</feature>
<keyword evidence="5" id="KW-1185">Reference proteome</keyword>
<evidence type="ECO:0000313" key="5">
    <source>
        <dbReference type="Proteomes" id="UP001217963"/>
    </source>
</evidence>
<protein>
    <submittedName>
        <fullName evidence="2">Spore wall protein</fullName>
    </submittedName>
</protein>
<evidence type="ECO:0000256" key="1">
    <source>
        <dbReference type="SAM" id="SignalP"/>
    </source>
</evidence>
<accession>A0A9Q9F7P5</accession>
<name>A0A9Q9F7P5_ENCHE</name>
<dbReference type="Proteomes" id="UP001059546">
    <property type="component" value="Chromosome II"/>
</dbReference>
<reference evidence="3 5" key="2">
    <citation type="submission" date="2023-02" db="EMBL/GenBank/DDBJ databases">
        <title>Encephalitozoon hellem ATCC 50451 complete genome.</title>
        <authorList>
            <person name="Mascarenhas dos Santos A.C."/>
            <person name="Julian A.T."/>
            <person name="Pombert J.-F."/>
        </authorList>
    </citation>
    <scope>NUCLEOTIDE SEQUENCE [LARGE SCALE GENOMIC DNA]</scope>
    <source>
        <strain evidence="3 5">ATCC 50451</strain>
    </source>
</reference>
<feature type="chain" id="PRO_5040209289" evidence="1">
    <location>
        <begin position="23"/>
        <end position="220"/>
    </location>
</feature>
<proteinExistence type="predicted"/>
<dbReference type="AlphaFoldDB" id="A0A9Q9F7P5"/>
<evidence type="ECO:0000313" key="2">
    <source>
        <dbReference type="EMBL" id="UTX42533.1"/>
    </source>
</evidence>
<evidence type="ECO:0000313" key="4">
    <source>
        <dbReference type="Proteomes" id="UP001059546"/>
    </source>
</evidence>
<sequence>MFGNKHFLILLMGLEISSQAIGIRRVPVEVYISEAGRKKFLDKGRSIEDIVGSVAEELELKMNEHVYADRASTDKRKFHFDWSVSGMTSPDIDLDKCGKDTSRFQYDLVQAARDKPGASVILLYTCESEGYSEDFILAGQKTPLVIQRKYPECSNDVATFTETEPMKIESIIANALFIAAGSPLNDMVEFEEVDNGRDGFKRDIRLKTTDFSLFSGGICH</sequence>
<reference evidence="2" key="1">
    <citation type="submission" date="2021-05" db="EMBL/GenBank/DDBJ databases">
        <title>Encephalitozoon hellem ATCC 50604 Complete Genome.</title>
        <authorList>
            <person name="Mascarenhas dos Santos A.C."/>
            <person name="Julian A.T."/>
            <person name="Pombert J.-F."/>
        </authorList>
    </citation>
    <scope>NUCLEOTIDE SEQUENCE</scope>
    <source>
        <strain evidence="2">ATCC 50604</strain>
    </source>
</reference>
<dbReference type="Proteomes" id="UP001217963">
    <property type="component" value="Chromosome II"/>
</dbReference>
<dbReference type="Pfam" id="PF17018">
    <property type="entry name" value="MICSWaP"/>
    <property type="match status" value="1"/>
</dbReference>
<keyword evidence="1" id="KW-0732">Signal</keyword>
<gene>
    <name evidence="2" type="ORF">GPU96_02g02430</name>
    <name evidence="3" type="ORF">PFJ87_02g00240</name>
</gene>
<organism evidence="2 4">
    <name type="scientific">Encephalitozoon hellem</name>
    <name type="common">Microsporidian parasite</name>
    <dbReference type="NCBI Taxonomy" id="27973"/>
    <lineage>
        <taxon>Eukaryota</taxon>
        <taxon>Fungi</taxon>
        <taxon>Fungi incertae sedis</taxon>
        <taxon>Microsporidia</taxon>
        <taxon>Unikaryonidae</taxon>
        <taxon>Encephalitozoon</taxon>
    </lineage>
</organism>
<dbReference type="EMBL" id="CP075148">
    <property type="protein sequence ID" value="UTX42533.1"/>
    <property type="molecule type" value="Genomic_DNA"/>
</dbReference>
<evidence type="ECO:0000313" key="3">
    <source>
        <dbReference type="EMBL" id="WEL37988.1"/>
    </source>
</evidence>
<dbReference type="InterPro" id="IPR031513">
    <property type="entry name" value="MICSWaP"/>
</dbReference>